<evidence type="ECO:0000313" key="9">
    <source>
        <dbReference type="Proteomes" id="UP000075714"/>
    </source>
</evidence>
<protein>
    <recommendedName>
        <fullName evidence="7">Phospholipase B-like</fullName>
        <ecNumber evidence="7">3.1.1.-</ecNumber>
    </recommendedName>
</protein>
<dbReference type="GO" id="GO:0005576">
    <property type="term" value="C:extracellular region"/>
    <property type="evidence" value="ECO:0007669"/>
    <property type="project" value="TreeGrafter"/>
</dbReference>
<dbReference type="PANTHER" id="PTHR12370:SF3">
    <property type="entry name" value="PHOSPHOLIPASE B-LIKE 2-RELATED"/>
    <property type="match status" value="1"/>
</dbReference>
<evidence type="ECO:0000256" key="2">
    <source>
        <dbReference type="ARBA" id="ARBA00022729"/>
    </source>
</evidence>
<evidence type="ECO:0000313" key="8">
    <source>
        <dbReference type="EMBL" id="KXZ56769.1"/>
    </source>
</evidence>
<feature type="chain" id="PRO_5011328571" description="Phospholipase B-like" evidence="7">
    <location>
        <begin position="18"/>
        <end position="462"/>
    </location>
</feature>
<comment type="caution">
    <text evidence="8">The sequence shown here is derived from an EMBL/GenBank/DDBJ whole genome shotgun (WGS) entry which is preliminary data.</text>
</comment>
<dbReference type="AlphaFoldDB" id="A0A150H3P7"/>
<dbReference type="GO" id="GO:0004620">
    <property type="term" value="F:phospholipase activity"/>
    <property type="evidence" value="ECO:0007669"/>
    <property type="project" value="InterPro"/>
</dbReference>
<keyword evidence="9" id="KW-1185">Reference proteome</keyword>
<keyword evidence="3 7" id="KW-0378">Hydrolase</keyword>
<evidence type="ECO:0000256" key="7">
    <source>
        <dbReference type="RuleBase" id="RU364138"/>
    </source>
</evidence>
<dbReference type="Gene3D" id="3.60.60.30">
    <property type="match status" value="1"/>
</dbReference>
<dbReference type="GO" id="GO:0009395">
    <property type="term" value="P:phospholipid catabolic process"/>
    <property type="evidence" value="ECO:0007669"/>
    <property type="project" value="TreeGrafter"/>
</dbReference>
<dbReference type="InterPro" id="IPR043041">
    <property type="entry name" value="PLipase_B-like_dom2"/>
</dbReference>
<dbReference type="OrthoDB" id="419508at2759"/>
<dbReference type="Pfam" id="PF04916">
    <property type="entry name" value="Phospholip_B"/>
    <property type="match status" value="2"/>
</dbReference>
<dbReference type="EC" id="3.1.1.-" evidence="7"/>
<dbReference type="Gene3D" id="1.10.439.20">
    <property type="entry name" value="Phospholipase B-like, domain 2"/>
    <property type="match status" value="1"/>
</dbReference>
<evidence type="ECO:0000256" key="1">
    <source>
        <dbReference type="ARBA" id="ARBA00007835"/>
    </source>
</evidence>
<evidence type="ECO:0000256" key="3">
    <source>
        <dbReference type="ARBA" id="ARBA00022801"/>
    </source>
</evidence>
<evidence type="ECO:0000256" key="5">
    <source>
        <dbReference type="ARBA" id="ARBA00023098"/>
    </source>
</evidence>
<accession>A0A150H3P7</accession>
<keyword evidence="5 7" id="KW-0443">Lipid metabolism</keyword>
<organism evidence="8 9">
    <name type="scientific">Gonium pectorale</name>
    <name type="common">Green alga</name>
    <dbReference type="NCBI Taxonomy" id="33097"/>
    <lineage>
        <taxon>Eukaryota</taxon>
        <taxon>Viridiplantae</taxon>
        <taxon>Chlorophyta</taxon>
        <taxon>core chlorophytes</taxon>
        <taxon>Chlorophyceae</taxon>
        <taxon>CS clade</taxon>
        <taxon>Chlamydomonadales</taxon>
        <taxon>Volvocaceae</taxon>
        <taxon>Gonium</taxon>
    </lineage>
</organism>
<sequence>MAFIALVAISRASAALTEDYANFGKLRIVTKANHSNADQMFAAGYLEGYLTAERIYDHHYNLRTYFVSMLNLSESLEAALDWLEDQEAWAAAHIRTAPPSDPYWRLLGLVQQQFHGLVAGYQQRAREEAARRAERRAAAAARRAAGRRLLGGEGEGVGAGAEEEAGGDDDDVAVGWLERRDLLFLNSNGDVYDIVDALEAGRFNSGTYNNQYMIINANRFKPRDELQPGVLWVLEQMPGMIKSADMTEELSRGYWPSYNVAYFPDVYAAAGYPDMIARLEAAGAEANSFPIKLLRYQIAPRAQIFRRDQGGVEGLESLKRLMRYNDWRHDPVAEGNPVGAVCARGDLAPGEEALAKGCFDSKVTNLHLLSKLESEVVGGPTAQGQPPFSWSDPRWAGLPHRGMPDTHDFDWERMTAAELPTRAECAAAADAMAAVEAAQAVEAAEQRPLRMAAGGSGTAARV</sequence>
<reference evidence="9" key="1">
    <citation type="journal article" date="2016" name="Nat. Commun.">
        <title>The Gonium pectorale genome demonstrates co-option of cell cycle regulation during the evolution of multicellularity.</title>
        <authorList>
            <person name="Hanschen E.R."/>
            <person name="Marriage T.N."/>
            <person name="Ferris P.J."/>
            <person name="Hamaji T."/>
            <person name="Toyoda A."/>
            <person name="Fujiyama A."/>
            <person name="Neme R."/>
            <person name="Noguchi H."/>
            <person name="Minakuchi Y."/>
            <person name="Suzuki M."/>
            <person name="Kawai-Toyooka H."/>
            <person name="Smith D.R."/>
            <person name="Sparks H."/>
            <person name="Anderson J."/>
            <person name="Bakaric R."/>
            <person name="Luria V."/>
            <person name="Karger A."/>
            <person name="Kirschner M.W."/>
            <person name="Durand P.M."/>
            <person name="Michod R.E."/>
            <person name="Nozaki H."/>
            <person name="Olson B.J."/>
        </authorList>
    </citation>
    <scope>NUCLEOTIDE SEQUENCE [LARGE SCALE GENOMIC DNA]</scope>
    <source>
        <strain evidence="9">NIES-2863</strain>
    </source>
</reference>
<dbReference type="Proteomes" id="UP000075714">
    <property type="component" value="Unassembled WGS sequence"/>
</dbReference>
<keyword evidence="4 7" id="KW-0442">Lipid degradation</keyword>
<comment type="function">
    <text evidence="7">Putative phospholipase.</text>
</comment>
<dbReference type="InterPro" id="IPR007000">
    <property type="entry name" value="PLipase_B-like"/>
</dbReference>
<keyword evidence="2 7" id="KW-0732">Signal</keyword>
<dbReference type="EMBL" id="LSYV01000002">
    <property type="protein sequence ID" value="KXZ56769.1"/>
    <property type="molecule type" value="Genomic_DNA"/>
</dbReference>
<dbReference type="PANTHER" id="PTHR12370">
    <property type="entry name" value="PHOSPHOLIPASE B-RELATED"/>
    <property type="match status" value="1"/>
</dbReference>
<evidence type="ECO:0000256" key="4">
    <source>
        <dbReference type="ARBA" id="ARBA00022963"/>
    </source>
</evidence>
<keyword evidence="6" id="KW-0325">Glycoprotein</keyword>
<gene>
    <name evidence="8" type="ORF">GPECTOR_1g693</name>
</gene>
<name>A0A150H3P7_GONPE</name>
<feature type="signal peptide" evidence="7">
    <location>
        <begin position="1"/>
        <end position="17"/>
    </location>
</feature>
<dbReference type="STRING" id="33097.A0A150H3P7"/>
<evidence type="ECO:0000256" key="6">
    <source>
        <dbReference type="ARBA" id="ARBA00023180"/>
    </source>
</evidence>
<comment type="similarity">
    <text evidence="1 7">Belongs to the phospholipase B-like family.</text>
</comment>
<proteinExistence type="inferred from homology"/>